<evidence type="ECO:0000256" key="5">
    <source>
        <dbReference type="ARBA" id="ARBA00022481"/>
    </source>
</evidence>
<feature type="transmembrane region" description="Helical" evidence="11">
    <location>
        <begin position="12"/>
        <end position="30"/>
    </location>
</feature>
<dbReference type="InterPro" id="IPR000983">
    <property type="entry name" value="Bac_GSPG_pilin"/>
</dbReference>
<evidence type="ECO:0000259" key="12">
    <source>
        <dbReference type="Pfam" id="PF08334"/>
    </source>
</evidence>
<dbReference type="GO" id="GO:0015628">
    <property type="term" value="P:protein secretion by the type II secretion system"/>
    <property type="evidence" value="ECO:0007669"/>
    <property type="project" value="InterPro"/>
</dbReference>
<evidence type="ECO:0000256" key="3">
    <source>
        <dbReference type="ARBA" id="ARBA00020042"/>
    </source>
</evidence>
<proteinExistence type="inferred from homology"/>
<dbReference type="AlphaFoldDB" id="A0A150WLS5"/>
<dbReference type="OrthoDB" id="5294275at2"/>
<dbReference type="NCBIfam" id="TIGR01710">
    <property type="entry name" value="typeII_sec_gspG"/>
    <property type="match status" value="1"/>
</dbReference>
<gene>
    <name evidence="13" type="ORF">AZI86_11835</name>
</gene>
<accession>A0A150WLS5</accession>
<dbReference type="GO" id="GO:0015627">
    <property type="term" value="C:type II protein secretion system complex"/>
    <property type="evidence" value="ECO:0007669"/>
    <property type="project" value="InterPro"/>
</dbReference>
<dbReference type="PRINTS" id="PR00813">
    <property type="entry name" value="BCTERIALGSPG"/>
</dbReference>
<evidence type="ECO:0000256" key="11">
    <source>
        <dbReference type="SAM" id="Phobius"/>
    </source>
</evidence>
<comment type="subcellular location">
    <subcellularLocation>
        <location evidence="1">Cell inner membrane</location>
        <topology evidence="1">Single-pass membrane protein</topology>
    </subcellularLocation>
</comment>
<evidence type="ECO:0000256" key="8">
    <source>
        <dbReference type="ARBA" id="ARBA00022989"/>
    </source>
</evidence>
<evidence type="ECO:0000313" key="13">
    <source>
        <dbReference type="EMBL" id="KYG64884.1"/>
    </source>
</evidence>
<keyword evidence="7 11" id="KW-0812">Transmembrane</keyword>
<dbReference type="PANTHER" id="PTHR30093:SF44">
    <property type="entry name" value="TYPE II SECRETION SYSTEM CORE PROTEIN G"/>
    <property type="match status" value="1"/>
</dbReference>
<dbReference type="SUPFAM" id="SSF54523">
    <property type="entry name" value="Pili subunits"/>
    <property type="match status" value="1"/>
</dbReference>
<dbReference type="NCBIfam" id="TIGR02532">
    <property type="entry name" value="IV_pilin_GFxxxE"/>
    <property type="match status" value="1"/>
</dbReference>
<dbReference type="PANTHER" id="PTHR30093">
    <property type="entry name" value="GENERAL SECRETION PATHWAY PROTEIN G"/>
    <property type="match status" value="1"/>
</dbReference>
<keyword evidence="6" id="KW-0997">Cell inner membrane</keyword>
<comment type="caution">
    <text evidence="13">The sequence shown here is derived from an EMBL/GenBank/DDBJ whole genome shotgun (WGS) entry which is preliminary data.</text>
</comment>
<dbReference type="GO" id="GO:0005886">
    <property type="term" value="C:plasma membrane"/>
    <property type="evidence" value="ECO:0007669"/>
    <property type="project" value="UniProtKB-SubCell"/>
</dbReference>
<reference evidence="13 14" key="1">
    <citation type="submission" date="2016-03" db="EMBL/GenBank/DDBJ databases">
        <authorList>
            <person name="Ploux O."/>
        </authorList>
    </citation>
    <scope>NUCLEOTIDE SEQUENCE [LARGE SCALE GENOMIC DNA]</scope>
    <source>
        <strain evidence="13 14">R0</strain>
    </source>
</reference>
<evidence type="ECO:0000256" key="2">
    <source>
        <dbReference type="ARBA" id="ARBA00009984"/>
    </source>
</evidence>
<dbReference type="Pfam" id="PF08334">
    <property type="entry name" value="T2SSG"/>
    <property type="match status" value="1"/>
</dbReference>
<sequence>MSLLKNRRGMTLIEIMIVLAIIGSIAALLIPNLTSSLDKSKVKEAKIQLTQVVNALQMYYTDCGKYPQSLEGLTAADSNCTNWGPQPYLEKKKLKDPFGNEFVYELNGSEYSLKSLGKDGREGGSAFNADITLDDAESK</sequence>
<evidence type="ECO:0000256" key="4">
    <source>
        <dbReference type="ARBA" id="ARBA00022475"/>
    </source>
</evidence>
<evidence type="ECO:0000256" key="9">
    <source>
        <dbReference type="ARBA" id="ARBA00023136"/>
    </source>
</evidence>
<organism evidence="13 14">
    <name type="scientific">Bdellovibrio bacteriovorus</name>
    <dbReference type="NCBI Taxonomy" id="959"/>
    <lineage>
        <taxon>Bacteria</taxon>
        <taxon>Pseudomonadati</taxon>
        <taxon>Bdellovibrionota</taxon>
        <taxon>Bdellovibrionia</taxon>
        <taxon>Bdellovibrionales</taxon>
        <taxon>Pseudobdellovibrionaceae</taxon>
        <taxon>Bdellovibrio</taxon>
    </lineage>
</organism>
<feature type="domain" description="Type II secretion system protein GspG C-terminal" evidence="12">
    <location>
        <begin position="32"/>
        <end position="132"/>
    </location>
</feature>
<dbReference type="InterPro" id="IPR045584">
    <property type="entry name" value="Pilin-like"/>
</dbReference>
<evidence type="ECO:0000313" key="14">
    <source>
        <dbReference type="Proteomes" id="UP000075320"/>
    </source>
</evidence>
<keyword evidence="9 11" id="KW-0472">Membrane</keyword>
<dbReference type="PROSITE" id="PS00409">
    <property type="entry name" value="PROKAR_NTER_METHYL"/>
    <property type="match status" value="1"/>
</dbReference>
<keyword evidence="14" id="KW-1185">Reference proteome</keyword>
<keyword evidence="5" id="KW-0488">Methylation</keyword>
<keyword evidence="4" id="KW-1003">Cell membrane</keyword>
<evidence type="ECO:0000256" key="6">
    <source>
        <dbReference type="ARBA" id="ARBA00022519"/>
    </source>
</evidence>
<evidence type="ECO:0000256" key="1">
    <source>
        <dbReference type="ARBA" id="ARBA00004377"/>
    </source>
</evidence>
<dbReference type="InterPro" id="IPR010054">
    <property type="entry name" value="Type2_sec_GspG"/>
</dbReference>
<comment type="similarity">
    <text evidence="2">Belongs to the GSP G family.</text>
</comment>
<dbReference type="Proteomes" id="UP000075320">
    <property type="component" value="Unassembled WGS sequence"/>
</dbReference>
<feature type="region of interest" description="Disordered" evidence="10">
    <location>
        <begin position="120"/>
        <end position="139"/>
    </location>
</feature>
<evidence type="ECO:0000256" key="7">
    <source>
        <dbReference type="ARBA" id="ARBA00022692"/>
    </source>
</evidence>
<dbReference type="EMBL" id="LUKE01000002">
    <property type="protein sequence ID" value="KYG64884.1"/>
    <property type="molecule type" value="Genomic_DNA"/>
</dbReference>
<keyword evidence="8 11" id="KW-1133">Transmembrane helix</keyword>
<evidence type="ECO:0000256" key="10">
    <source>
        <dbReference type="SAM" id="MobiDB-lite"/>
    </source>
</evidence>
<dbReference type="Gene3D" id="3.30.700.10">
    <property type="entry name" value="Glycoprotein, Type 4 Pilin"/>
    <property type="match status" value="1"/>
</dbReference>
<dbReference type="Pfam" id="PF07963">
    <property type="entry name" value="N_methyl"/>
    <property type="match status" value="1"/>
</dbReference>
<dbReference type="InterPro" id="IPR013545">
    <property type="entry name" value="T2SS_protein-GspG_C"/>
</dbReference>
<dbReference type="InterPro" id="IPR012902">
    <property type="entry name" value="N_methyl_site"/>
</dbReference>
<dbReference type="RefSeq" id="WP_061835395.1">
    <property type="nucleotide sequence ID" value="NZ_LUKE01000002.1"/>
</dbReference>
<protein>
    <recommendedName>
        <fullName evidence="3">Type II secretion system core protein G</fullName>
    </recommendedName>
</protein>
<name>A0A150WLS5_BDEBC</name>